<evidence type="ECO:0000259" key="1">
    <source>
        <dbReference type="PROSITE" id="PS50994"/>
    </source>
</evidence>
<evidence type="ECO:0000313" key="2">
    <source>
        <dbReference type="EMBL" id="KAE9275910.1"/>
    </source>
</evidence>
<dbReference type="AlphaFoldDB" id="A0A6G0Q911"/>
<feature type="domain" description="Integrase catalytic" evidence="1">
    <location>
        <begin position="1"/>
        <end position="109"/>
    </location>
</feature>
<comment type="caution">
    <text evidence="2">The sequence shown here is derived from an EMBL/GenBank/DDBJ whole genome shotgun (WGS) entry which is preliminary data.</text>
</comment>
<dbReference type="InterPro" id="IPR001584">
    <property type="entry name" value="Integrase_cat-core"/>
</dbReference>
<sequence>MMWWHSRYGVPKTWVSDNATHFKNQVLALLSKFMKAKQEFVVAYSPWLNGSVERVNRDVLQVLRAMILEYSLSYQDWVHLIPLVQANLNHSPVPSLAGRAPIEVFTGLPCPSPTSTIFVPGYAPISVNTSMQTIEESLAARD</sequence>
<gene>
    <name evidence="2" type="ORF">PF008_g29227</name>
</gene>
<dbReference type="SUPFAM" id="SSF53098">
    <property type="entry name" value="Ribonuclease H-like"/>
    <property type="match status" value="1"/>
</dbReference>
<dbReference type="InterPro" id="IPR036397">
    <property type="entry name" value="RNaseH_sf"/>
</dbReference>
<organism evidence="2 3">
    <name type="scientific">Phytophthora fragariae</name>
    <dbReference type="NCBI Taxonomy" id="53985"/>
    <lineage>
        <taxon>Eukaryota</taxon>
        <taxon>Sar</taxon>
        <taxon>Stramenopiles</taxon>
        <taxon>Oomycota</taxon>
        <taxon>Peronosporomycetes</taxon>
        <taxon>Peronosporales</taxon>
        <taxon>Peronosporaceae</taxon>
        <taxon>Phytophthora</taxon>
    </lineage>
</organism>
<dbReference type="PROSITE" id="PS50994">
    <property type="entry name" value="INTEGRASE"/>
    <property type="match status" value="1"/>
</dbReference>
<dbReference type="EMBL" id="QXFY01004691">
    <property type="protein sequence ID" value="KAE9275910.1"/>
    <property type="molecule type" value="Genomic_DNA"/>
</dbReference>
<dbReference type="InterPro" id="IPR012337">
    <property type="entry name" value="RNaseH-like_sf"/>
</dbReference>
<accession>A0A6G0Q911</accession>
<dbReference type="Gene3D" id="3.30.420.10">
    <property type="entry name" value="Ribonuclease H-like superfamily/Ribonuclease H"/>
    <property type="match status" value="1"/>
</dbReference>
<protein>
    <recommendedName>
        <fullName evidence="1">Integrase catalytic domain-containing protein</fullName>
    </recommendedName>
</protein>
<proteinExistence type="predicted"/>
<dbReference type="Proteomes" id="UP000486351">
    <property type="component" value="Unassembled WGS sequence"/>
</dbReference>
<dbReference type="GO" id="GO:0015074">
    <property type="term" value="P:DNA integration"/>
    <property type="evidence" value="ECO:0007669"/>
    <property type="project" value="InterPro"/>
</dbReference>
<evidence type="ECO:0000313" key="3">
    <source>
        <dbReference type="Proteomes" id="UP000486351"/>
    </source>
</evidence>
<name>A0A6G0Q911_9STRA</name>
<reference evidence="2 3" key="1">
    <citation type="submission" date="2018-09" db="EMBL/GenBank/DDBJ databases">
        <title>Genomic investigation of the strawberry pathogen Phytophthora fragariae indicates pathogenicity is determined by transcriptional variation in three key races.</title>
        <authorList>
            <person name="Adams T.M."/>
            <person name="Armitage A.D."/>
            <person name="Sobczyk M.K."/>
            <person name="Bates H.J."/>
            <person name="Dunwell J.M."/>
            <person name="Nellist C.F."/>
            <person name="Harrison R.J."/>
        </authorList>
    </citation>
    <scope>NUCLEOTIDE SEQUENCE [LARGE SCALE GENOMIC DNA]</scope>
    <source>
        <strain evidence="2 3">NOV-77</strain>
    </source>
</reference>
<dbReference type="GO" id="GO:0003676">
    <property type="term" value="F:nucleic acid binding"/>
    <property type="evidence" value="ECO:0007669"/>
    <property type="project" value="InterPro"/>
</dbReference>